<evidence type="ECO:0000256" key="3">
    <source>
        <dbReference type="ARBA" id="ARBA00022490"/>
    </source>
</evidence>
<reference evidence="8 9" key="1">
    <citation type="submission" date="2018-06" db="EMBL/GenBank/DDBJ databases">
        <authorList>
            <consortium name="Pathogen Informatics"/>
            <person name="Doyle S."/>
        </authorList>
    </citation>
    <scope>NUCLEOTIDE SEQUENCE [LARGE SCALE GENOMIC DNA]</scope>
    <source>
        <strain evidence="8 9">NCTC11842</strain>
    </source>
</reference>
<dbReference type="EMBL" id="UAUF01000011">
    <property type="protein sequence ID" value="SPZ06087.1"/>
    <property type="molecule type" value="Genomic_DNA"/>
</dbReference>
<dbReference type="GO" id="GO:0005829">
    <property type="term" value="C:cytosol"/>
    <property type="evidence" value="ECO:0007669"/>
    <property type="project" value="TreeGrafter"/>
</dbReference>
<evidence type="ECO:0000313" key="9">
    <source>
        <dbReference type="Proteomes" id="UP000250443"/>
    </source>
</evidence>
<comment type="subcellular location">
    <subcellularLocation>
        <location evidence="1">Cytoplasm</location>
    </subcellularLocation>
</comment>
<name>A0A2X2CD74_PSELU</name>
<evidence type="ECO:0000256" key="6">
    <source>
        <dbReference type="ARBA" id="ARBA00040494"/>
    </source>
</evidence>
<keyword evidence="3" id="KW-0963">Cytoplasm</keyword>
<organism evidence="8 9">
    <name type="scientific">Pseudomonas luteola</name>
    <dbReference type="NCBI Taxonomy" id="47886"/>
    <lineage>
        <taxon>Bacteria</taxon>
        <taxon>Pseudomonadati</taxon>
        <taxon>Pseudomonadota</taxon>
        <taxon>Gammaproteobacteria</taxon>
        <taxon>Pseudomonadales</taxon>
        <taxon>Pseudomonadaceae</taxon>
        <taxon>Pseudomonas</taxon>
    </lineage>
</organism>
<sequence length="197" mass="21231">MSELPRQPTQTILRQAEAAQWMDGYTFLEQARQEADALLASTQAQVDAARTQGYAEGQRAGIEAANKILVNTTHQMDRYLASLPEALTDLALDVVRRVLGQFEPGELVARLAREALTTFRGQHTITVRVAPEHVAHVEAMLLEGAGPSASFRVEPDAQLTATQCVIASPVAVVDASLDMQLDALRTALVSPGESEAV</sequence>
<dbReference type="EMBL" id="JADMCD010000003">
    <property type="protein sequence ID" value="MBF8640729.1"/>
    <property type="molecule type" value="Genomic_DNA"/>
</dbReference>
<accession>A0A2X2CD74</accession>
<dbReference type="PANTHER" id="PTHR34982:SF1">
    <property type="entry name" value="FLAGELLAR ASSEMBLY PROTEIN FLIH"/>
    <property type="match status" value="1"/>
</dbReference>
<evidence type="ECO:0000313" key="10">
    <source>
        <dbReference type="Proteomes" id="UP000626180"/>
    </source>
</evidence>
<dbReference type="Pfam" id="PF06635">
    <property type="entry name" value="T3SS_SCTL"/>
    <property type="match status" value="1"/>
</dbReference>
<comment type="similarity">
    <text evidence="5">Belongs to the SctL stator family.</text>
</comment>
<dbReference type="Proteomes" id="UP000250443">
    <property type="component" value="Unassembled WGS sequence"/>
</dbReference>
<protein>
    <recommendedName>
        <fullName evidence="6">Type 3 secretion system stator protein</fullName>
    </recommendedName>
</protein>
<gene>
    <name evidence="7" type="primary">sctL</name>
    <name evidence="7" type="ORF">IRZ65_08540</name>
    <name evidence="8" type="ORF">NCTC11842_02013</name>
</gene>
<dbReference type="Proteomes" id="UP000626180">
    <property type="component" value="Unassembled WGS sequence"/>
</dbReference>
<keyword evidence="2" id="KW-0813">Transport</keyword>
<evidence type="ECO:0000313" key="8">
    <source>
        <dbReference type="EMBL" id="SPZ06087.1"/>
    </source>
</evidence>
<keyword evidence="10" id="KW-1185">Reference proteome</keyword>
<dbReference type="InterPro" id="IPR010586">
    <property type="entry name" value="T3SS_stator_protein"/>
</dbReference>
<evidence type="ECO:0000256" key="5">
    <source>
        <dbReference type="ARBA" id="ARBA00024335"/>
    </source>
</evidence>
<dbReference type="AlphaFoldDB" id="A0A2X2CD74"/>
<keyword evidence="4" id="KW-0653">Protein transport</keyword>
<dbReference type="GO" id="GO:0030254">
    <property type="term" value="P:protein secretion by the type III secretion system"/>
    <property type="evidence" value="ECO:0007669"/>
    <property type="project" value="InterPro"/>
</dbReference>
<proteinExistence type="inferred from homology"/>
<dbReference type="PANTHER" id="PTHR34982">
    <property type="entry name" value="YOP PROTEINS TRANSLOCATION PROTEIN L"/>
    <property type="match status" value="1"/>
</dbReference>
<dbReference type="RefSeq" id="WP_010798174.1">
    <property type="nucleotide sequence ID" value="NZ_CP053063.1"/>
</dbReference>
<dbReference type="NCBIfam" id="TIGR02499">
    <property type="entry name" value="HrpE_YscL_not"/>
    <property type="match status" value="1"/>
</dbReference>
<dbReference type="InterPro" id="IPR051472">
    <property type="entry name" value="T3SS_Stator/FliH"/>
</dbReference>
<dbReference type="InterPro" id="IPR012842">
    <property type="entry name" value="T3SS_SctL/SctL2"/>
</dbReference>
<evidence type="ECO:0000256" key="1">
    <source>
        <dbReference type="ARBA" id="ARBA00004496"/>
    </source>
</evidence>
<evidence type="ECO:0000313" key="7">
    <source>
        <dbReference type="EMBL" id="MBF8640729.1"/>
    </source>
</evidence>
<reference evidence="7 10" key="2">
    <citation type="submission" date="2020-10" db="EMBL/GenBank/DDBJ databases">
        <title>Genome sequences of Pseudomonas isolates.</title>
        <authorList>
            <person name="Wessels L."/>
            <person name="Reich F."/>
            <person name="Hammerl J."/>
        </authorList>
    </citation>
    <scope>NUCLEOTIDE SEQUENCE [LARGE SCALE GENOMIC DNA]</scope>
    <source>
        <strain evidence="7 10">20-MO00624-0</strain>
    </source>
</reference>
<evidence type="ECO:0000256" key="4">
    <source>
        <dbReference type="ARBA" id="ARBA00022927"/>
    </source>
</evidence>
<evidence type="ECO:0000256" key="2">
    <source>
        <dbReference type="ARBA" id="ARBA00022448"/>
    </source>
</evidence>